<accession>A0A2I3CL31</accession>
<proteinExistence type="predicted"/>
<reference evidence="1 2" key="1">
    <citation type="journal article" date="2015" name="Genome Announc.">
        <title>Complete genome sequence of Vibrio alginolyticus ATCC 17749.</title>
        <authorList>
            <person name="Liu X.F."/>
            <person name="Cao Y."/>
            <person name="Zhang H.L."/>
            <person name="Chen Y.J."/>
            <person name="Hu C.J."/>
        </authorList>
    </citation>
    <scope>NUCLEOTIDE SEQUENCE [LARGE SCALE GENOMIC DNA]</scope>
    <source>
        <strain evidence="2">ATCC 17749 / DSM 2171 / NBRC 15630 / NCIMB 1903 / NCTC 12160 / XII-53</strain>
    </source>
</reference>
<name>A0A2I3CL31_VIBAX</name>
<evidence type="ECO:0000313" key="1">
    <source>
        <dbReference type="EMBL" id="AGV19234.1"/>
    </source>
</evidence>
<sequence>MKRSLQGFLAVSSVAVQTNGFFALFSFLTICVGDAWFKHLK</sequence>
<protein>
    <submittedName>
        <fullName evidence="1">Uncharacterized protein</fullName>
    </submittedName>
</protein>
<evidence type="ECO:0000313" key="2">
    <source>
        <dbReference type="Proteomes" id="UP000016714"/>
    </source>
</evidence>
<dbReference type="HOGENOM" id="CLU_3278359_0_0_6"/>
<dbReference type="Proteomes" id="UP000016714">
    <property type="component" value="Chromosome 2"/>
</dbReference>
<dbReference type="KEGG" id="vag:N646_3424"/>
<organism evidence="1 2">
    <name type="scientific">Vibrio alginolyticus (strain ATCC 17749 / DSM 2171 / NBRC 15630 / NCIMB 1903 / NCTC 12160 / XII-53)</name>
    <dbReference type="NCBI Taxonomy" id="1219076"/>
    <lineage>
        <taxon>Bacteria</taxon>
        <taxon>Pseudomonadati</taxon>
        <taxon>Pseudomonadota</taxon>
        <taxon>Gammaproteobacteria</taxon>
        <taxon>Vibrionales</taxon>
        <taxon>Vibrionaceae</taxon>
        <taxon>Vibrio</taxon>
    </lineage>
</organism>
<dbReference type="AlphaFoldDB" id="A0A2I3CL31"/>
<gene>
    <name evidence="1" type="ORF">N646_3424</name>
</gene>
<dbReference type="EMBL" id="CP006719">
    <property type="protein sequence ID" value="AGV19234.1"/>
    <property type="molecule type" value="Genomic_DNA"/>
</dbReference>